<dbReference type="EMBL" id="DXAZ01000078">
    <property type="protein sequence ID" value="HIZ71165.1"/>
    <property type="molecule type" value="Genomic_DNA"/>
</dbReference>
<gene>
    <name evidence="1" type="ORF">H9808_05305</name>
</gene>
<accession>A0A9D2JXD8</accession>
<dbReference type="Proteomes" id="UP000824106">
    <property type="component" value="Unassembled WGS sequence"/>
</dbReference>
<evidence type="ECO:0000313" key="2">
    <source>
        <dbReference type="Proteomes" id="UP000824106"/>
    </source>
</evidence>
<sequence length="155" mass="18318">MEVMTLKVEGWSEPISNIRHKVRDFSKVATVLNISYHVVPISYMKDEDGFHVGVDYEWDTYGGVDVMIIINYIDDVEADKEHVRRIKNFFEEYIDKETKTFKKDISSRWHDACCSKDEEWDDDFWGYELAYQFSQNGSFCTPKQITDAFNSWVNV</sequence>
<reference evidence="1" key="1">
    <citation type="journal article" date="2021" name="PeerJ">
        <title>Extensive microbial diversity within the chicken gut microbiome revealed by metagenomics and culture.</title>
        <authorList>
            <person name="Gilroy R."/>
            <person name="Ravi A."/>
            <person name="Getino M."/>
            <person name="Pursley I."/>
            <person name="Horton D.L."/>
            <person name="Alikhan N.F."/>
            <person name="Baker D."/>
            <person name="Gharbi K."/>
            <person name="Hall N."/>
            <person name="Watson M."/>
            <person name="Adriaenssens E.M."/>
            <person name="Foster-Nyarko E."/>
            <person name="Jarju S."/>
            <person name="Secka A."/>
            <person name="Antonio M."/>
            <person name="Oren A."/>
            <person name="Chaudhuri R.R."/>
            <person name="La Ragione R."/>
            <person name="Hildebrand F."/>
            <person name="Pallen M.J."/>
        </authorList>
    </citation>
    <scope>NUCLEOTIDE SEQUENCE</scope>
    <source>
        <strain evidence="1">CHK169-4300</strain>
    </source>
</reference>
<comment type="caution">
    <text evidence="1">The sequence shown here is derived from an EMBL/GenBank/DDBJ whole genome shotgun (WGS) entry which is preliminary data.</text>
</comment>
<name>A0A9D2JXD8_9LACT</name>
<proteinExistence type="predicted"/>
<organism evidence="1 2">
    <name type="scientific">Candidatus Atopostipes pullistercoris</name>
    <dbReference type="NCBI Taxonomy" id="2838467"/>
    <lineage>
        <taxon>Bacteria</taxon>
        <taxon>Bacillati</taxon>
        <taxon>Bacillota</taxon>
        <taxon>Bacilli</taxon>
        <taxon>Lactobacillales</taxon>
        <taxon>Carnobacteriaceae</taxon>
        <taxon>Atopostipes</taxon>
    </lineage>
</organism>
<evidence type="ECO:0000313" key="1">
    <source>
        <dbReference type="EMBL" id="HIZ71165.1"/>
    </source>
</evidence>
<reference evidence="1" key="2">
    <citation type="submission" date="2021-04" db="EMBL/GenBank/DDBJ databases">
        <authorList>
            <person name="Gilroy R."/>
        </authorList>
    </citation>
    <scope>NUCLEOTIDE SEQUENCE</scope>
    <source>
        <strain evidence="1">CHK169-4300</strain>
    </source>
</reference>
<protein>
    <submittedName>
        <fullName evidence="1">Uncharacterized protein</fullName>
    </submittedName>
</protein>
<dbReference type="AlphaFoldDB" id="A0A9D2JXD8"/>